<dbReference type="InterPro" id="IPR010424">
    <property type="entry name" value="EutQ"/>
</dbReference>
<reference evidence="1 2" key="1">
    <citation type="submission" date="2023-08" db="EMBL/GenBank/DDBJ databases">
        <title>Characterization of two Paracoccaceae strains isolated from Phycosphere and proposal of Xinfangfangia lacusdiani sp. nov.</title>
        <authorList>
            <person name="Deng Y."/>
            <person name="Zhang Y.Q."/>
        </authorList>
    </citation>
    <scope>NUCLEOTIDE SEQUENCE [LARGE SCALE GENOMIC DNA]</scope>
    <source>
        <strain evidence="1 2">CPCC 101601</strain>
    </source>
</reference>
<protein>
    <submittedName>
        <fullName evidence="1">Cupin domain-containing protein</fullName>
    </submittedName>
</protein>
<gene>
    <name evidence="1" type="ORF">Q9295_14595</name>
</gene>
<dbReference type="EMBL" id="JAVDBT010000014">
    <property type="protein sequence ID" value="MDQ2067604.1"/>
    <property type="molecule type" value="Genomic_DNA"/>
</dbReference>
<comment type="caution">
    <text evidence="1">The sequence shown here is derived from an EMBL/GenBank/DDBJ whole genome shotgun (WGS) entry which is preliminary data.</text>
</comment>
<dbReference type="SUPFAM" id="SSF51182">
    <property type="entry name" value="RmlC-like cupins"/>
    <property type="match status" value="1"/>
</dbReference>
<organism evidence="1 2">
    <name type="scientific">Pseudogemmobacter lacusdianii</name>
    <dbReference type="NCBI Taxonomy" id="3069608"/>
    <lineage>
        <taxon>Bacteria</taxon>
        <taxon>Pseudomonadati</taxon>
        <taxon>Pseudomonadota</taxon>
        <taxon>Alphaproteobacteria</taxon>
        <taxon>Rhodobacterales</taxon>
        <taxon>Paracoccaceae</taxon>
        <taxon>Pseudogemmobacter</taxon>
    </lineage>
</organism>
<sequence>MTDVKLFRKADQDLVVRANGAAVQGLVNTSFSSRIGAGIGVFENCRMEWTVTYDEVLFILEGEFTLRTKQGVFKAGPGDTLWIPEGTWLIYEADAPVTFFYSVAPVTGSPTTGIAQSHPTAPADSSAA</sequence>
<accession>A0ABU0W0W1</accession>
<dbReference type="InterPro" id="IPR011051">
    <property type="entry name" value="RmlC_Cupin_sf"/>
</dbReference>
<evidence type="ECO:0000313" key="2">
    <source>
        <dbReference type="Proteomes" id="UP001239680"/>
    </source>
</evidence>
<dbReference type="InterPro" id="IPR014710">
    <property type="entry name" value="RmlC-like_jellyroll"/>
</dbReference>
<keyword evidence="2" id="KW-1185">Reference proteome</keyword>
<dbReference type="Pfam" id="PF06249">
    <property type="entry name" value="EutQ"/>
    <property type="match status" value="1"/>
</dbReference>
<name>A0ABU0W0W1_9RHOB</name>
<dbReference type="Gene3D" id="2.60.120.10">
    <property type="entry name" value="Jelly Rolls"/>
    <property type="match status" value="1"/>
</dbReference>
<proteinExistence type="predicted"/>
<dbReference type="Proteomes" id="UP001239680">
    <property type="component" value="Unassembled WGS sequence"/>
</dbReference>
<evidence type="ECO:0000313" key="1">
    <source>
        <dbReference type="EMBL" id="MDQ2067604.1"/>
    </source>
</evidence>
<dbReference type="RefSeq" id="WP_306681306.1">
    <property type="nucleotide sequence ID" value="NZ_JAVDBT010000014.1"/>
</dbReference>